<evidence type="ECO:0000313" key="2">
    <source>
        <dbReference type="Proteomes" id="UP000594008"/>
    </source>
</evidence>
<organism evidence="1 2">
    <name type="scientific">Streptomyces chromofuscus</name>
    <dbReference type="NCBI Taxonomy" id="42881"/>
    <lineage>
        <taxon>Bacteria</taxon>
        <taxon>Bacillati</taxon>
        <taxon>Actinomycetota</taxon>
        <taxon>Actinomycetes</taxon>
        <taxon>Kitasatosporales</taxon>
        <taxon>Streptomycetaceae</taxon>
        <taxon>Streptomyces</taxon>
    </lineage>
</organism>
<dbReference type="Proteomes" id="UP000594008">
    <property type="component" value="Chromosome"/>
</dbReference>
<dbReference type="EMBL" id="CP063374">
    <property type="protein sequence ID" value="QOV47397.1"/>
    <property type="molecule type" value="Genomic_DNA"/>
</dbReference>
<reference evidence="1 2" key="1">
    <citation type="submission" date="2020-10" db="EMBL/GenBank/DDBJ databases">
        <title>Streptomyces chromofuscus complate genome analysis.</title>
        <authorList>
            <person name="Anwar N."/>
        </authorList>
    </citation>
    <scope>NUCLEOTIDE SEQUENCE [LARGE SCALE GENOMIC DNA]</scope>
    <source>
        <strain evidence="1 2">DSM 40273</strain>
    </source>
</reference>
<sequence length="142" mass="14788">MLTDRLDDLTVADTAARLAASRGEPLLLVAVLPPSPSPAPDAGAEGPAVLGRVLPRLVRYRTGYIPAVYRRPGAQGSRLGAATDLLRLAAMHHSPLVVASRCGPPGLDACTLIEAAAIRGRPFIHAVPPVPWTRLAAPCPPT</sequence>
<proteinExistence type="predicted"/>
<protein>
    <submittedName>
        <fullName evidence="1">Universal stress protein</fullName>
    </submittedName>
</protein>
<gene>
    <name evidence="1" type="ORF">IPT68_00835</name>
</gene>
<accession>A0A7M2TF90</accession>
<name>A0A7M2TF90_STRCW</name>
<evidence type="ECO:0000313" key="1">
    <source>
        <dbReference type="EMBL" id="QOV47397.1"/>
    </source>
</evidence>
<dbReference type="AlphaFoldDB" id="A0A7M2TF90"/>
<dbReference type="KEGG" id="schf:IPT68_00835"/>
<keyword evidence="2" id="KW-1185">Reference proteome</keyword>